<organism evidence="2 3">
    <name type="scientific">Candidatus Macondimonas diazotrophica</name>
    <dbReference type="NCBI Taxonomy" id="2305248"/>
    <lineage>
        <taxon>Bacteria</taxon>
        <taxon>Pseudomonadati</taxon>
        <taxon>Pseudomonadota</taxon>
        <taxon>Gammaproteobacteria</taxon>
        <taxon>Chromatiales</taxon>
        <taxon>Ectothiorhodospiraceae</taxon>
        <taxon>Candidatus Macondimonas</taxon>
    </lineage>
</organism>
<dbReference type="EMBL" id="SRIO01000015">
    <property type="protein sequence ID" value="TFZ81783.1"/>
    <property type="molecule type" value="Genomic_DNA"/>
</dbReference>
<feature type="transmembrane region" description="Helical" evidence="1">
    <location>
        <begin position="42"/>
        <end position="66"/>
    </location>
</feature>
<dbReference type="Pfam" id="PF07332">
    <property type="entry name" value="Phage_holin_3_6"/>
    <property type="match status" value="1"/>
</dbReference>
<comment type="caution">
    <text evidence="2">The sequence shown here is derived from an EMBL/GenBank/DDBJ whole genome shotgun (WGS) entry which is preliminary data.</text>
</comment>
<keyword evidence="1" id="KW-1133">Transmembrane helix</keyword>
<proteinExistence type="predicted"/>
<dbReference type="RefSeq" id="WP_135282421.1">
    <property type="nucleotide sequence ID" value="NZ_SRIO01000015.1"/>
</dbReference>
<gene>
    <name evidence="2" type="ORF">E4680_10765</name>
</gene>
<feature type="transmembrane region" description="Helical" evidence="1">
    <location>
        <begin position="78"/>
        <end position="99"/>
    </location>
</feature>
<evidence type="ECO:0000313" key="2">
    <source>
        <dbReference type="EMBL" id="TFZ81783.1"/>
    </source>
</evidence>
<reference evidence="2 3" key="1">
    <citation type="journal article" date="2019" name="ISME J.">
        <title>Candidatus Macondimonas diazotrophica, a novel gammaproteobacterial genus dominating crude-oil-contaminated coastal sediments.</title>
        <authorList>
            <person name="Karthikeyan S."/>
            <person name="Konstantinidis K."/>
        </authorList>
    </citation>
    <scope>NUCLEOTIDE SEQUENCE [LARGE SCALE GENOMIC DNA]</scope>
    <source>
        <strain evidence="2 3">KTK01</strain>
    </source>
</reference>
<dbReference type="InterPro" id="IPR009937">
    <property type="entry name" value="Phage_holin_3_6"/>
</dbReference>
<keyword evidence="1" id="KW-0472">Membrane</keyword>
<accession>A0A4Z0F8E5</accession>
<protein>
    <submittedName>
        <fullName evidence="2">Phage holin family protein</fullName>
    </submittedName>
</protein>
<dbReference type="AlphaFoldDB" id="A0A4Z0F8E5"/>
<sequence>MATPTLGVQVRRLVALLAETAGTRIDLARLEMTEWRGHWARVLVFSIGASLSGFFAIQTLVIAILVECWDSCRETAAWSLAGAFGLALLICLTGLYFGIKGGRRFLPATLEVLREDLENLKDE</sequence>
<evidence type="ECO:0000313" key="3">
    <source>
        <dbReference type="Proteomes" id="UP000297890"/>
    </source>
</evidence>
<keyword evidence="3" id="KW-1185">Reference proteome</keyword>
<name>A0A4Z0F8E5_9GAMM</name>
<evidence type="ECO:0000256" key="1">
    <source>
        <dbReference type="SAM" id="Phobius"/>
    </source>
</evidence>
<dbReference type="Proteomes" id="UP000297890">
    <property type="component" value="Unassembled WGS sequence"/>
</dbReference>
<keyword evidence="1" id="KW-0812">Transmembrane</keyword>